<dbReference type="InterPro" id="IPR036974">
    <property type="entry name" value="PUA_sf"/>
</dbReference>
<dbReference type="AlphaFoldDB" id="A0A4S2H9P1"/>
<dbReference type="GO" id="GO:0003723">
    <property type="term" value="F:RNA binding"/>
    <property type="evidence" value="ECO:0007669"/>
    <property type="project" value="InterPro"/>
</dbReference>
<dbReference type="Pfam" id="PF00696">
    <property type="entry name" value="AA_kinase"/>
    <property type="match status" value="1"/>
</dbReference>
<keyword evidence="2 8" id="KW-0028">Amino-acid biosynthesis</keyword>
<reference evidence="10 11" key="1">
    <citation type="journal article" date="2013" name="Int. J. Syst. Evol. Microbiol.">
        <title>Marinicauda pacifica gen. nov., sp. nov., a prosthecate alphaproteobacterium of the family Hyphomonadaceae isolated from deep seawater.</title>
        <authorList>
            <person name="Zhang X.Y."/>
            <person name="Li G.W."/>
            <person name="Wang C.S."/>
            <person name="Zhang Y.J."/>
            <person name="Xu X.W."/>
            <person name="Li H."/>
            <person name="Liu A."/>
            <person name="Liu C."/>
            <person name="Xie B.B."/>
            <person name="Qin Q.L."/>
            <person name="Xu Z."/>
            <person name="Chen X.L."/>
            <person name="Zhou B.C."/>
            <person name="Zhang Y.Z."/>
        </authorList>
    </citation>
    <scope>NUCLEOTIDE SEQUENCE [LARGE SCALE GENOMIC DNA]</scope>
    <source>
        <strain evidence="10 11">P-1 km-3</strain>
    </source>
</reference>
<dbReference type="OrthoDB" id="9804434at2"/>
<evidence type="ECO:0000313" key="11">
    <source>
        <dbReference type="Proteomes" id="UP000305451"/>
    </source>
</evidence>
<feature type="binding site" evidence="8">
    <location>
        <position position="17"/>
    </location>
    <ligand>
        <name>ATP</name>
        <dbReference type="ChEBI" id="CHEBI:30616"/>
    </ligand>
</feature>
<sequence length="388" mass="41378">MTDHASILRDARRIVIKIGSAQLIDWRTGQAHVGRFYALGCEIAELRKRGVEVVLVSSGAVALGRPRLNLPAGQKLRLDEKQAAAAAGQPVIIQAWDQEFSKHGFHAAQALLSPSDTESRRRWLNSRNTLETLLSLGAVPVVNENDTVATEKLRYGDNDRLAARVAQLVSADLLVILSDVDGLYDADPTSNPDAEHIPYVEEVTAEISDLAGPTRAETAGTGGMATKIAAAEMAMAAGCSTVIARGDCEQPITDLLNGGRATWFQAEVSPESAKRVWIANSLAHEGKLFLDEGATDAVKQGHSLLAAGLTDVEGRFGRGHAIRLVGHDGTEFATALPGYDSDECRALVGIQSDEIEATLGYKRGYALVHAADLVLDEPKIKQSEGASS</sequence>
<keyword evidence="4 8" id="KW-0808">Transferase</keyword>
<dbReference type="GO" id="GO:0004349">
    <property type="term" value="F:glutamate 5-kinase activity"/>
    <property type="evidence" value="ECO:0007669"/>
    <property type="project" value="UniProtKB-UniRule"/>
</dbReference>
<dbReference type="Proteomes" id="UP000305451">
    <property type="component" value="Unassembled WGS sequence"/>
</dbReference>
<dbReference type="GO" id="GO:0005524">
    <property type="term" value="F:ATP binding"/>
    <property type="evidence" value="ECO:0007669"/>
    <property type="project" value="UniProtKB-KW"/>
</dbReference>
<feature type="binding site" evidence="8">
    <location>
        <position position="58"/>
    </location>
    <ligand>
        <name>substrate</name>
    </ligand>
</feature>
<dbReference type="Gene3D" id="2.30.130.10">
    <property type="entry name" value="PUA domain"/>
    <property type="match status" value="1"/>
</dbReference>
<comment type="subcellular location">
    <subcellularLocation>
        <location evidence="8">Cytoplasm</location>
    </subcellularLocation>
</comment>
<dbReference type="CDD" id="cd21157">
    <property type="entry name" value="PUA_G5K"/>
    <property type="match status" value="1"/>
</dbReference>
<keyword evidence="6 8" id="KW-0418">Kinase</keyword>
<dbReference type="PROSITE" id="PS50890">
    <property type="entry name" value="PUA"/>
    <property type="match status" value="1"/>
</dbReference>
<feature type="binding site" evidence="8">
    <location>
        <begin position="178"/>
        <end position="179"/>
    </location>
    <ligand>
        <name>ATP</name>
        <dbReference type="ChEBI" id="CHEBI:30616"/>
    </ligand>
</feature>
<feature type="domain" description="PUA" evidence="9">
    <location>
        <begin position="286"/>
        <end position="368"/>
    </location>
</feature>
<protein>
    <recommendedName>
        <fullName evidence="8">Glutamate 5-kinase</fullName>
        <ecNumber evidence="8">2.7.2.11</ecNumber>
    </recommendedName>
    <alternativeName>
        <fullName evidence="8">Gamma-glutamyl kinase</fullName>
        <shortName evidence="8">GK</shortName>
    </alternativeName>
</protein>
<evidence type="ECO:0000256" key="5">
    <source>
        <dbReference type="ARBA" id="ARBA00022741"/>
    </source>
</evidence>
<dbReference type="InterPro" id="IPR001057">
    <property type="entry name" value="Glu/AcGlu_kinase"/>
</dbReference>
<evidence type="ECO:0000259" key="9">
    <source>
        <dbReference type="SMART" id="SM00359"/>
    </source>
</evidence>
<dbReference type="InterPro" id="IPR001048">
    <property type="entry name" value="Asp/Glu/Uridylate_kinase"/>
</dbReference>
<evidence type="ECO:0000256" key="7">
    <source>
        <dbReference type="ARBA" id="ARBA00022840"/>
    </source>
</evidence>
<evidence type="ECO:0000256" key="4">
    <source>
        <dbReference type="ARBA" id="ARBA00022679"/>
    </source>
</evidence>
<dbReference type="FunFam" id="3.40.1160.10:FF:000018">
    <property type="entry name" value="Glutamate 5-kinase"/>
    <property type="match status" value="1"/>
</dbReference>
<comment type="catalytic activity">
    <reaction evidence="8">
        <text>L-glutamate + ATP = L-glutamyl 5-phosphate + ADP</text>
        <dbReference type="Rhea" id="RHEA:14877"/>
        <dbReference type="ChEBI" id="CHEBI:29985"/>
        <dbReference type="ChEBI" id="CHEBI:30616"/>
        <dbReference type="ChEBI" id="CHEBI:58274"/>
        <dbReference type="ChEBI" id="CHEBI:456216"/>
        <dbReference type="EC" id="2.7.2.11"/>
    </reaction>
</comment>
<dbReference type="RefSeq" id="WP_135945424.1">
    <property type="nucleotide sequence ID" value="NZ_BMEI01000003.1"/>
</dbReference>
<dbReference type="PANTHER" id="PTHR43654">
    <property type="entry name" value="GLUTAMATE 5-KINASE"/>
    <property type="match status" value="1"/>
</dbReference>
<evidence type="ECO:0000256" key="8">
    <source>
        <dbReference type="HAMAP-Rule" id="MF_00456"/>
    </source>
</evidence>
<evidence type="ECO:0000256" key="2">
    <source>
        <dbReference type="ARBA" id="ARBA00022605"/>
    </source>
</evidence>
<dbReference type="UniPathway" id="UPA00098">
    <property type="reaction ID" value="UER00359"/>
</dbReference>
<dbReference type="InterPro" id="IPR015947">
    <property type="entry name" value="PUA-like_sf"/>
</dbReference>
<dbReference type="InterPro" id="IPR011529">
    <property type="entry name" value="Glu_5kinase"/>
</dbReference>
<evidence type="ECO:0000256" key="3">
    <source>
        <dbReference type="ARBA" id="ARBA00022650"/>
    </source>
</evidence>
<keyword evidence="11" id="KW-1185">Reference proteome</keyword>
<dbReference type="InterPro" id="IPR005715">
    <property type="entry name" value="Glu_5kinase/COase_Synthase"/>
</dbReference>
<keyword evidence="3 8" id="KW-0641">Proline biosynthesis</keyword>
<dbReference type="Gene3D" id="3.40.1160.10">
    <property type="entry name" value="Acetylglutamate kinase-like"/>
    <property type="match status" value="2"/>
</dbReference>
<feature type="binding site" evidence="8">
    <location>
        <position position="158"/>
    </location>
    <ligand>
        <name>substrate</name>
    </ligand>
</feature>
<evidence type="ECO:0000313" key="10">
    <source>
        <dbReference type="EMBL" id="TGY92291.1"/>
    </source>
</evidence>
<gene>
    <name evidence="8" type="primary">proB</name>
    <name evidence="10" type="ORF">E5162_11615</name>
</gene>
<name>A0A4S2H9P1_9PROT</name>
<dbReference type="PRINTS" id="PR00474">
    <property type="entry name" value="GLU5KINASE"/>
</dbReference>
<evidence type="ECO:0000256" key="1">
    <source>
        <dbReference type="ARBA" id="ARBA00022490"/>
    </source>
</evidence>
<feature type="binding site" evidence="8">
    <location>
        <begin position="221"/>
        <end position="227"/>
    </location>
    <ligand>
        <name>ATP</name>
        <dbReference type="ChEBI" id="CHEBI:30616"/>
    </ligand>
</feature>
<comment type="function">
    <text evidence="8">Catalyzes the transfer of a phosphate group to glutamate to form L-glutamate 5-phosphate.</text>
</comment>
<keyword evidence="1 8" id="KW-0963">Cytoplasm</keyword>
<dbReference type="GO" id="GO:0055129">
    <property type="term" value="P:L-proline biosynthetic process"/>
    <property type="evidence" value="ECO:0007669"/>
    <property type="project" value="UniProtKB-UniRule"/>
</dbReference>
<dbReference type="HAMAP" id="MF_00456">
    <property type="entry name" value="ProB"/>
    <property type="match status" value="1"/>
</dbReference>
<dbReference type="NCBIfam" id="TIGR01027">
    <property type="entry name" value="proB"/>
    <property type="match status" value="1"/>
</dbReference>
<comment type="caution">
    <text evidence="10">The sequence shown here is derived from an EMBL/GenBank/DDBJ whole genome shotgun (WGS) entry which is preliminary data.</text>
</comment>
<dbReference type="CDD" id="cd04242">
    <property type="entry name" value="AAK_G5K_ProB"/>
    <property type="match status" value="1"/>
</dbReference>
<accession>A0A4S2H9P1</accession>
<evidence type="ECO:0000256" key="6">
    <source>
        <dbReference type="ARBA" id="ARBA00022777"/>
    </source>
</evidence>
<feature type="binding site" evidence="8">
    <location>
        <position position="146"/>
    </location>
    <ligand>
        <name>substrate</name>
    </ligand>
</feature>
<keyword evidence="5 8" id="KW-0547">Nucleotide-binding</keyword>
<proteinExistence type="inferred from homology"/>
<keyword evidence="7 8" id="KW-0067">ATP-binding</keyword>
<dbReference type="Pfam" id="PF01472">
    <property type="entry name" value="PUA"/>
    <property type="match status" value="1"/>
</dbReference>
<dbReference type="InterPro" id="IPR041739">
    <property type="entry name" value="G5K_ProB"/>
</dbReference>
<dbReference type="SUPFAM" id="SSF53633">
    <property type="entry name" value="Carbamate kinase-like"/>
    <property type="match status" value="1"/>
</dbReference>
<dbReference type="GO" id="GO:0005829">
    <property type="term" value="C:cytosol"/>
    <property type="evidence" value="ECO:0007669"/>
    <property type="project" value="TreeGrafter"/>
</dbReference>
<dbReference type="InterPro" id="IPR036393">
    <property type="entry name" value="AceGlu_kinase-like_sf"/>
</dbReference>
<comment type="similarity">
    <text evidence="8">Belongs to the glutamate 5-kinase family.</text>
</comment>
<dbReference type="EC" id="2.7.2.11" evidence="8"/>
<dbReference type="SMART" id="SM00359">
    <property type="entry name" value="PUA"/>
    <property type="match status" value="1"/>
</dbReference>
<dbReference type="PIRSF" id="PIRSF000729">
    <property type="entry name" value="GK"/>
    <property type="match status" value="1"/>
</dbReference>
<organism evidence="10 11">
    <name type="scientific">Marinicauda pacifica</name>
    <dbReference type="NCBI Taxonomy" id="1133559"/>
    <lineage>
        <taxon>Bacteria</taxon>
        <taxon>Pseudomonadati</taxon>
        <taxon>Pseudomonadota</taxon>
        <taxon>Alphaproteobacteria</taxon>
        <taxon>Maricaulales</taxon>
        <taxon>Maricaulaceae</taxon>
        <taxon>Marinicauda</taxon>
    </lineage>
</organism>
<comment type="pathway">
    <text evidence="8">Amino-acid biosynthesis; L-proline biosynthesis; L-glutamate 5-semialdehyde from L-glutamate: step 1/2.</text>
</comment>
<dbReference type="SUPFAM" id="SSF88697">
    <property type="entry name" value="PUA domain-like"/>
    <property type="match status" value="1"/>
</dbReference>
<dbReference type="InterPro" id="IPR002478">
    <property type="entry name" value="PUA"/>
</dbReference>
<dbReference type="PANTHER" id="PTHR43654:SF1">
    <property type="entry name" value="ISOPENTENYL PHOSPHATE KINASE"/>
    <property type="match status" value="1"/>
</dbReference>
<dbReference type="EMBL" id="SRXV01000003">
    <property type="protein sequence ID" value="TGY92291.1"/>
    <property type="molecule type" value="Genomic_DNA"/>
</dbReference>